<evidence type="ECO:0000259" key="1">
    <source>
        <dbReference type="Pfam" id="PF01261"/>
    </source>
</evidence>
<sequence length="292" mass="32979">MSIEQQSRRDFLKNSLIATAGATLLANDLWAAKKEARHIGVQLYSVRDAIKVDAKGTLAKIAKMGYKEVEGFGYSDGKFFGLTPADYAKTLADNGLKMPSAHAMVTSKDYANGQLSDDFKKLVEDAIKVGQKYVIAPYMSDPDRLIGKQMAETFNKAGEYCKASGVKFGYHNHDFEFKKYNGEQLYTTLLNNTDKNLVTFEMDLYWVVVGKEQPIEWFKNHPGRFTHFHVKDHDPVKNVTVEVGEGDINFQEIFNAAKIAGTKYFVVELENYKRTPMEGIEIGLNNLKKLKF</sequence>
<dbReference type="Pfam" id="PF01261">
    <property type="entry name" value="AP_endonuc_2"/>
    <property type="match status" value="1"/>
</dbReference>
<dbReference type="EMBL" id="JACHKT010000033">
    <property type="protein sequence ID" value="MBB6004972.1"/>
    <property type="molecule type" value="Genomic_DNA"/>
</dbReference>
<dbReference type="SUPFAM" id="SSF51658">
    <property type="entry name" value="Xylose isomerase-like"/>
    <property type="match status" value="1"/>
</dbReference>
<name>A0A841EMR4_9BACT</name>
<accession>A0A841EMR4</accession>
<comment type="caution">
    <text evidence="2">The sequence shown here is derived from an EMBL/GenBank/DDBJ whole genome shotgun (WGS) entry which is preliminary data.</text>
</comment>
<reference evidence="2 3" key="1">
    <citation type="submission" date="2020-08" db="EMBL/GenBank/DDBJ databases">
        <title>Functional genomics of gut bacteria from endangered species of beetles.</title>
        <authorList>
            <person name="Carlos-Shanley C."/>
        </authorList>
    </citation>
    <scope>NUCLEOTIDE SEQUENCE [LARGE SCALE GENOMIC DNA]</scope>
    <source>
        <strain evidence="2 3">S00070</strain>
    </source>
</reference>
<dbReference type="InterPro" id="IPR050312">
    <property type="entry name" value="IolE/XylAMocC-like"/>
</dbReference>
<dbReference type="InterPro" id="IPR019546">
    <property type="entry name" value="TAT_signal_bac_arc"/>
</dbReference>
<dbReference type="PANTHER" id="PTHR12110">
    <property type="entry name" value="HYDROXYPYRUVATE ISOMERASE"/>
    <property type="match status" value="1"/>
</dbReference>
<dbReference type="InterPro" id="IPR006311">
    <property type="entry name" value="TAT_signal"/>
</dbReference>
<dbReference type="GO" id="GO:0016853">
    <property type="term" value="F:isomerase activity"/>
    <property type="evidence" value="ECO:0007669"/>
    <property type="project" value="UniProtKB-KW"/>
</dbReference>
<dbReference type="Proteomes" id="UP000524404">
    <property type="component" value="Unassembled WGS sequence"/>
</dbReference>
<organism evidence="2 3">
    <name type="scientific">Arcicella rosea</name>
    <dbReference type="NCBI Taxonomy" id="502909"/>
    <lineage>
        <taxon>Bacteria</taxon>
        <taxon>Pseudomonadati</taxon>
        <taxon>Bacteroidota</taxon>
        <taxon>Cytophagia</taxon>
        <taxon>Cytophagales</taxon>
        <taxon>Flectobacillaceae</taxon>
        <taxon>Arcicella</taxon>
    </lineage>
</organism>
<dbReference type="PROSITE" id="PS51318">
    <property type="entry name" value="TAT"/>
    <property type="match status" value="1"/>
</dbReference>
<gene>
    <name evidence="2" type="ORF">HNP25_003642</name>
</gene>
<keyword evidence="3" id="KW-1185">Reference proteome</keyword>
<keyword evidence="2" id="KW-0413">Isomerase</keyword>
<evidence type="ECO:0000313" key="2">
    <source>
        <dbReference type="EMBL" id="MBB6004972.1"/>
    </source>
</evidence>
<feature type="domain" description="Xylose isomerase-like TIM barrel" evidence="1">
    <location>
        <begin position="58"/>
        <end position="289"/>
    </location>
</feature>
<protein>
    <submittedName>
        <fullName evidence="2">Sugar phosphate isomerase/epimerase</fullName>
    </submittedName>
</protein>
<dbReference type="Gene3D" id="3.20.20.150">
    <property type="entry name" value="Divalent-metal-dependent TIM barrel enzymes"/>
    <property type="match status" value="1"/>
</dbReference>
<dbReference type="NCBIfam" id="TIGR01409">
    <property type="entry name" value="TAT_signal_seq"/>
    <property type="match status" value="1"/>
</dbReference>
<dbReference type="InterPro" id="IPR036237">
    <property type="entry name" value="Xyl_isomerase-like_sf"/>
</dbReference>
<dbReference type="InterPro" id="IPR013022">
    <property type="entry name" value="Xyl_isomerase-like_TIM-brl"/>
</dbReference>
<dbReference type="AlphaFoldDB" id="A0A841EMR4"/>
<dbReference type="PANTHER" id="PTHR12110:SF41">
    <property type="entry name" value="INOSOSE DEHYDRATASE"/>
    <property type="match status" value="1"/>
</dbReference>
<dbReference type="RefSeq" id="WP_184136442.1">
    <property type="nucleotide sequence ID" value="NZ_JACHKT010000033.1"/>
</dbReference>
<proteinExistence type="predicted"/>
<evidence type="ECO:0000313" key="3">
    <source>
        <dbReference type="Proteomes" id="UP000524404"/>
    </source>
</evidence>